<dbReference type="RefSeq" id="WP_367920383.1">
    <property type="nucleotide sequence ID" value="NZ_BAABAC010000031.1"/>
</dbReference>
<evidence type="ECO:0000256" key="2">
    <source>
        <dbReference type="ARBA" id="ARBA00009142"/>
    </source>
</evidence>
<feature type="transmembrane region" description="Helical" evidence="8">
    <location>
        <begin position="205"/>
        <end position="223"/>
    </location>
</feature>
<reference evidence="10" key="1">
    <citation type="journal article" date="2019" name="Int. J. Syst. Evol. Microbiol.">
        <title>The Global Catalogue of Microorganisms (GCM) 10K type strain sequencing project: providing services to taxonomists for standard genome sequencing and annotation.</title>
        <authorList>
            <consortium name="The Broad Institute Genomics Platform"/>
            <consortium name="The Broad Institute Genome Sequencing Center for Infectious Disease"/>
            <person name="Wu L."/>
            <person name="Ma J."/>
        </authorList>
    </citation>
    <scope>NUCLEOTIDE SEQUENCE [LARGE SCALE GENOMIC DNA]</scope>
    <source>
        <strain evidence="10">CCUG 52478</strain>
    </source>
</reference>
<keyword evidence="6 8" id="KW-1133">Transmembrane helix</keyword>
<dbReference type="InterPro" id="IPR052017">
    <property type="entry name" value="TSUP"/>
</dbReference>
<evidence type="ECO:0000256" key="1">
    <source>
        <dbReference type="ARBA" id="ARBA00004651"/>
    </source>
</evidence>
<evidence type="ECO:0000256" key="7">
    <source>
        <dbReference type="ARBA" id="ARBA00023136"/>
    </source>
</evidence>
<dbReference type="InterPro" id="IPR002781">
    <property type="entry name" value="TM_pro_TauE-like"/>
</dbReference>
<dbReference type="PANTHER" id="PTHR30269:SF0">
    <property type="entry name" value="MEMBRANE TRANSPORTER PROTEIN YFCA-RELATED"/>
    <property type="match status" value="1"/>
</dbReference>
<proteinExistence type="inferred from homology"/>
<keyword evidence="10" id="KW-1185">Reference proteome</keyword>
<protein>
    <recommendedName>
        <fullName evidence="8">Probable membrane transporter protein</fullName>
    </recommendedName>
</protein>
<evidence type="ECO:0000256" key="4">
    <source>
        <dbReference type="ARBA" id="ARBA00022475"/>
    </source>
</evidence>
<keyword evidence="5 8" id="KW-0812">Transmembrane</keyword>
<comment type="similarity">
    <text evidence="2 8">Belongs to the 4-toluene sulfonate uptake permease (TSUP) (TC 2.A.102) family.</text>
</comment>
<keyword evidence="4 8" id="KW-1003">Cell membrane</keyword>
<feature type="transmembrane region" description="Helical" evidence="8">
    <location>
        <begin position="181"/>
        <end position="199"/>
    </location>
</feature>
<keyword evidence="3" id="KW-0813">Transport</keyword>
<comment type="subcellular location">
    <subcellularLocation>
        <location evidence="1 8">Cell membrane</location>
        <topology evidence="1 8">Multi-pass membrane protein</topology>
    </subcellularLocation>
</comment>
<evidence type="ECO:0000256" key="8">
    <source>
        <dbReference type="RuleBase" id="RU363041"/>
    </source>
</evidence>
<sequence>MHFTTQASELLLLVTAGGAAGAVNAVAGGGSLISFPALLATGMAPVTANVTNTAATVPGYFGGCLGYRDELRGQRRTALVMTVASVVGAVAGSALLLVTPASLFRSLSPWLVLAAALLLAVQPALVRRLGPAGRESAGPGRAAIAAQLVVGVYGGYFAAGLGILMLAALGLFRAEDTHRLNALKAVLSLAVGAVSTAWFAAFADIAWPAALILSVSSLVGGVAGARCARRLNPDVLRLLVVAFGITISVTLLLRAN</sequence>
<accession>A0ABW3VX01</accession>
<gene>
    <name evidence="9" type="ORF">ACFQ3F_04715</name>
</gene>
<dbReference type="PANTHER" id="PTHR30269">
    <property type="entry name" value="TRANSMEMBRANE PROTEIN YFCA"/>
    <property type="match status" value="1"/>
</dbReference>
<organism evidence="9 10">
    <name type="scientific">Nocardioides ginsengisoli</name>
    <dbReference type="NCBI Taxonomy" id="363868"/>
    <lineage>
        <taxon>Bacteria</taxon>
        <taxon>Bacillati</taxon>
        <taxon>Actinomycetota</taxon>
        <taxon>Actinomycetes</taxon>
        <taxon>Propionibacteriales</taxon>
        <taxon>Nocardioidaceae</taxon>
        <taxon>Nocardioides</taxon>
    </lineage>
</organism>
<evidence type="ECO:0000313" key="9">
    <source>
        <dbReference type="EMBL" id="MFD1247080.1"/>
    </source>
</evidence>
<evidence type="ECO:0000256" key="3">
    <source>
        <dbReference type="ARBA" id="ARBA00022448"/>
    </source>
</evidence>
<name>A0ABW3VX01_9ACTN</name>
<feature type="transmembrane region" description="Helical" evidence="8">
    <location>
        <begin position="235"/>
        <end position="253"/>
    </location>
</feature>
<keyword evidence="7 8" id="KW-0472">Membrane</keyword>
<feature type="transmembrane region" description="Helical" evidence="8">
    <location>
        <begin position="142"/>
        <end position="169"/>
    </location>
</feature>
<comment type="caution">
    <text evidence="9">The sequence shown here is derived from an EMBL/GenBank/DDBJ whole genome shotgun (WGS) entry which is preliminary data.</text>
</comment>
<evidence type="ECO:0000313" key="10">
    <source>
        <dbReference type="Proteomes" id="UP001597229"/>
    </source>
</evidence>
<feature type="transmembrane region" description="Helical" evidence="8">
    <location>
        <begin position="78"/>
        <end position="98"/>
    </location>
</feature>
<dbReference type="Proteomes" id="UP001597229">
    <property type="component" value="Unassembled WGS sequence"/>
</dbReference>
<evidence type="ECO:0000256" key="6">
    <source>
        <dbReference type="ARBA" id="ARBA00022989"/>
    </source>
</evidence>
<dbReference type="EMBL" id="JBHTLX010000006">
    <property type="protein sequence ID" value="MFD1247080.1"/>
    <property type="molecule type" value="Genomic_DNA"/>
</dbReference>
<evidence type="ECO:0000256" key="5">
    <source>
        <dbReference type="ARBA" id="ARBA00022692"/>
    </source>
</evidence>
<dbReference type="Pfam" id="PF01925">
    <property type="entry name" value="TauE"/>
    <property type="match status" value="1"/>
</dbReference>